<dbReference type="PANTHER" id="PTHR10161:SF14">
    <property type="entry name" value="TARTRATE-RESISTANT ACID PHOSPHATASE TYPE 5"/>
    <property type="match status" value="1"/>
</dbReference>
<proteinExistence type="predicted"/>
<keyword evidence="4" id="KW-1185">Reference proteome</keyword>
<evidence type="ECO:0000313" key="5">
    <source>
        <dbReference type="WBParaSite" id="nRc.2.0.1.t09022-RA"/>
    </source>
</evidence>
<evidence type="ECO:0000256" key="2">
    <source>
        <dbReference type="ARBA" id="ARBA00022801"/>
    </source>
</evidence>
<dbReference type="WBParaSite" id="nRc.2.0.1.t09022-RA">
    <property type="protein sequence ID" value="nRc.2.0.1.t09022-RA"/>
    <property type="gene ID" value="nRc.2.0.1.g09022"/>
</dbReference>
<keyword evidence="2" id="KW-0378">Hydrolase</keyword>
<evidence type="ECO:0000256" key="1">
    <source>
        <dbReference type="ARBA" id="ARBA00022729"/>
    </source>
</evidence>
<dbReference type="Pfam" id="PF00149">
    <property type="entry name" value="Metallophos"/>
    <property type="match status" value="1"/>
</dbReference>
<sequence>MASSSKPKGPKDRHLAEKRWKWIENQLSNSTAEYLFIAGHYPVYSTADHGPTQCLIDKLNPLMQKYNVTAYLSGHDHNLQHLRVNLNDTLLNYVISGAGAFTDVSTANLKNVPPNSSLFSYPRSSWFNILNNAGIGTDGGFVLVKLDSKSANFTYFNGYKEKLYSFEAFPRFL</sequence>
<dbReference type="SUPFAM" id="SSF56300">
    <property type="entry name" value="Metallo-dependent phosphatases"/>
    <property type="match status" value="1"/>
</dbReference>
<dbReference type="InterPro" id="IPR029052">
    <property type="entry name" value="Metallo-depent_PP-like"/>
</dbReference>
<protein>
    <submittedName>
        <fullName evidence="5">Calcineurin-like phosphoesterase domain-containing protein</fullName>
    </submittedName>
</protein>
<reference evidence="5" key="1">
    <citation type="submission" date="2022-11" db="UniProtKB">
        <authorList>
            <consortium name="WormBaseParasite"/>
        </authorList>
    </citation>
    <scope>IDENTIFICATION</scope>
</reference>
<dbReference type="PANTHER" id="PTHR10161">
    <property type="entry name" value="TARTRATE-RESISTANT ACID PHOSPHATASE TYPE 5"/>
    <property type="match status" value="1"/>
</dbReference>
<evidence type="ECO:0000313" key="4">
    <source>
        <dbReference type="Proteomes" id="UP000887565"/>
    </source>
</evidence>
<accession>A0A915I4F7</accession>
<dbReference type="AlphaFoldDB" id="A0A915I4F7"/>
<keyword evidence="1" id="KW-0732">Signal</keyword>
<name>A0A915I4F7_ROMCU</name>
<dbReference type="Gene3D" id="3.60.21.10">
    <property type="match status" value="1"/>
</dbReference>
<feature type="domain" description="Calcineurin-like phosphoesterase" evidence="3">
    <location>
        <begin position="17"/>
        <end position="78"/>
    </location>
</feature>
<dbReference type="InterPro" id="IPR051558">
    <property type="entry name" value="Metallophosphoesterase_PAP"/>
</dbReference>
<organism evidence="4 5">
    <name type="scientific">Romanomermis culicivorax</name>
    <name type="common">Nematode worm</name>
    <dbReference type="NCBI Taxonomy" id="13658"/>
    <lineage>
        <taxon>Eukaryota</taxon>
        <taxon>Metazoa</taxon>
        <taxon>Ecdysozoa</taxon>
        <taxon>Nematoda</taxon>
        <taxon>Enoplea</taxon>
        <taxon>Dorylaimia</taxon>
        <taxon>Mermithida</taxon>
        <taxon>Mermithoidea</taxon>
        <taxon>Mermithidae</taxon>
        <taxon>Romanomermis</taxon>
    </lineage>
</organism>
<dbReference type="Proteomes" id="UP000887565">
    <property type="component" value="Unplaced"/>
</dbReference>
<dbReference type="OMA" id="VANIHTI"/>
<dbReference type="InterPro" id="IPR004843">
    <property type="entry name" value="Calcineurin-like_PHP"/>
</dbReference>
<evidence type="ECO:0000259" key="3">
    <source>
        <dbReference type="Pfam" id="PF00149"/>
    </source>
</evidence>
<dbReference type="GO" id="GO:0016787">
    <property type="term" value="F:hydrolase activity"/>
    <property type="evidence" value="ECO:0007669"/>
    <property type="project" value="UniProtKB-KW"/>
</dbReference>